<dbReference type="Proteomes" id="UP000265520">
    <property type="component" value="Unassembled WGS sequence"/>
</dbReference>
<protein>
    <submittedName>
        <fullName evidence="1">Uncharacterized protein</fullName>
    </submittedName>
</protein>
<dbReference type="AlphaFoldDB" id="A0A392SQA1"/>
<feature type="non-terminal residue" evidence="1">
    <location>
        <position position="99"/>
    </location>
</feature>
<reference evidence="1 2" key="1">
    <citation type="journal article" date="2018" name="Front. Plant Sci.">
        <title>Red Clover (Trifolium pratense) and Zigzag Clover (T. medium) - A Picture of Genomic Similarities and Differences.</title>
        <authorList>
            <person name="Dluhosova J."/>
            <person name="Istvanek J."/>
            <person name="Nedelnik J."/>
            <person name="Repkova J."/>
        </authorList>
    </citation>
    <scope>NUCLEOTIDE SEQUENCE [LARGE SCALE GENOMIC DNA]</scope>
    <source>
        <strain evidence="2">cv. 10/8</strain>
        <tissue evidence="1">Leaf</tissue>
    </source>
</reference>
<keyword evidence="2" id="KW-1185">Reference proteome</keyword>
<organism evidence="1 2">
    <name type="scientific">Trifolium medium</name>
    <dbReference type="NCBI Taxonomy" id="97028"/>
    <lineage>
        <taxon>Eukaryota</taxon>
        <taxon>Viridiplantae</taxon>
        <taxon>Streptophyta</taxon>
        <taxon>Embryophyta</taxon>
        <taxon>Tracheophyta</taxon>
        <taxon>Spermatophyta</taxon>
        <taxon>Magnoliopsida</taxon>
        <taxon>eudicotyledons</taxon>
        <taxon>Gunneridae</taxon>
        <taxon>Pentapetalae</taxon>
        <taxon>rosids</taxon>
        <taxon>fabids</taxon>
        <taxon>Fabales</taxon>
        <taxon>Fabaceae</taxon>
        <taxon>Papilionoideae</taxon>
        <taxon>50 kb inversion clade</taxon>
        <taxon>NPAAA clade</taxon>
        <taxon>Hologalegina</taxon>
        <taxon>IRL clade</taxon>
        <taxon>Trifolieae</taxon>
        <taxon>Trifolium</taxon>
    </lineage>
</organism>
<proteinExistence type="predicted"/>
<name>A0A392SQA1_9FABA</name>
<sequence>LHGDWSQCSSPERPLQLDSNVVAIDPLGNSNYQIVTDTQIPVPVDVSIGRKKVYSQQQSTIPFEEVVQTNHMEKGMGVETVTPIGPEVVEAGISAEEVV</sequence>
<evidence type="ECO:0000313" key="1">
    <source>
        <dbReference type="EMBL" id="MCI51043.1"/>
    </source>
</evidence>
<comment type="caution">
    <text evidence="1">The sequence shown here is derived from an EMBL/GenBank/DDBJ whole genome shotgun (WGS) entry which is preliminary data.</text>
</comment>
<dbReference type="EMBL" id="LXQA010425974">
    <property type="protein sequence ID" value="MCI51043.1"/>
    <property type="molecule type" value="Genomic_DNA"/>
</dbReference>
<accession>A0A392SQA1</accession>
<feature type="non-terminal residue" evidence="1">
    <location>
        <position position="1"/>
    </location>
</feature>
<evidence type="ECO:0000313" key="2">
    <source>
        <dbReference type="Proteomes" id="UP000265520"/>
    </source>
</evidence>